<feature type="non-terminal residue" evidence="1">
    <location>
        <position position="80"/>
    </location>
</feature>
<comment type="caution">
    <text evidence="1">The sequence shown here is derived from an EMBL/GenBank/DDBJ whole genome shotgun (WGS) entry which is preliminary data.</text>
</comment>
<organism evidence="1 2">
    <name type="scientific">Rotaria socialis</name>
    <dbReference type="NCBI Taxonomy" id="392032"/>
    <lineage>
        <taxon>Eukaryota</taxon>
        <taxon>Metazoa</taxon>
        <taxon>Spiralia</taxon>
        <taxon>Gnathifera</taxon>
        <taxon>Rotifera</taxon>
        <taxon>Eurotatoria</taxon>
        <taxon>Bdelloidea</taxon>
        <taxon>Philodinida</taxon>
        <taxon>Philodinidae</taxon>
        <taxon>Rotaria</taxon>
    </lineage>
</organism>
<dbReference type="AlphaFoldDB" id="A0A822DWK1"/>
<gene>
    <name evidence="1" type="ORF">QYT958_LOCUS43957</name>
</gene>
<dbReference type="Proteomes" id="UP000663848">
    <property type="component" value="Unassembled WGS sequence"/>
</dbReference>
<protein>
    <submittedName>
        <fullName evidence="1">Uncharacterized protein</fullName>
    </submittedName>
</protein>
<proteinExistence type="predicted"/>
<dbReference type="EMBL" id="CAJOBR010065368">
    <property type="protein sequence ID" value="CAF5082126.1"/>
    <property type="molecule type" value="Genomic_DNA"/>
</dbReference>
<reference evidence="1" key="1">
    <citation type="submission" date="2021-02" db="EMBL/GenBank/DDBJ databases">
        <authorList>
            <person name="Nowell W R."/>
        </authorList>
    </citation>
    <scope>NUCLEOTIDE SEQUENCE</scope>
</reference>
<evidence type="ECO:0000313" key="1">
    <source>
        <dbReference type="EMBL" id="CAF5082126.1"/>
    </source>
</evidence>
<evidence type="ECO:0000313" key="2">
    <source>
        <dbReference type="Proteomes" id="UP000663848"/>
    </source>
</evidence>
<accession>A0A822DWK1</accession>
<name>A0A822DWK1_9BILA</name>
<sequence>TADYDEEQRKQKAATIIEQKSKQKKKASATTTNAVVTSTSLEAESIVQSSDQGVKLISDDIKQLINDKKSLLIDYIHLKV</sequence>
<feature type="non-terminal residue" evidence="1">
    <location>
        <position position="1"/>
    </location>
</feature>